<accession>A0A162AJA2</accession>
<organism evidence="2 3">
    <name type="scientific">Daucus carota subsp. sativus</name>
    <name type="common">Carrot</name>
    <dbReference type="NCBI Taxonomy" id="79200"/>
    <lineage>
        <taxon>Eukaryota</taxon>
        <taxon>Viridiplantae</taxon>
        <taxon>Streptophyta</taxon>
        <taxon>Embryophyta</taxon>
        <taxon>Tracheophyta</taxon>
        <taxon>Spermatophyta</taxon>
        <taxon>Magnoliopsida</taxon>
        <taxon>eudicotyledons</taxon>
        <taxon>Gunneridae</taxon>
        <taxon>Pentapetalae</taxon>
        <taxon>asterids</taxon>
        <taxon>campanulids</taxon>
        <taxon>Apiales</taxon>
        <taxon>Apiaceae</taxon>
        <taxon>Apioideae</taxon>
        <taxon>Scandiceae</taxon>
        <taxon>Daucinae</taxon>
        <taxon>Daucus</taxon>
        <taxon>Daucus sect. Daucus</taxon>
    </lineage>
</organism>
<dbReference type="GO" id="GO:0010427">
    <property type="term" value="F:abscisic acid binding"/>
    <property type="evidence" value="ECO:0007669"/>
    <property type="project" value="InterPro"/>
</dbReference>
<dbReference type="GO" id="GO:0004864">
    <property type="term" value="F:protein phosphatase inhibitor activity"/>
    <property type="evidence" value="ECO:0007669"/>
    <property type="project" value="InterPro"/>
</dbReference>
<proteinExistence type="inferred from homology"/>
<dbReference type="InterPro" id="IPR023393">
    <property type="entry name" value="START-like_dom_sf"/>
</dbReference>
<dbReference type="Gramene" id="KZN09836">
    <property type="protein sequence ID" value="KZN09836"/>
    <property type="gene ID" value="DCAR_002492"/>
</dbReference>
<dbReference type="GO" id="GO:0006952">
    <property type="term" value="P:defense response"/>
    <property type="evidence" value="ECO:0007669"/>
    <property type="project" value="InterPro"/>
</dbReference>
<dbReference type="GO" id="GO:0005634">
    <property type="term" value="C:nucleus"/>
    <property type="evidence" value="ECO:0007669"/>
    <property type="project" value="TreeGrafter"/>
</dbReference>
<dbReference type="GO" id="GO:0009738">
    <property type="term" value="P:abscisic acid-activated signaling pathway"/>
    <property type="evidence" value="ECO:0007669"/>
    <property type="project" value="InterPro"/>
</dbReference>
<dbReference type="InterPro" id="IPR024949">
    <property type="entry name" value="Bet_v_I_allergen"/>
</dbReference>
<sequence length="155" mass="16943">MGVVTRTAEARSSKMTAAQLYKNMFIDMDKVMPKILPQIFKSVRLVEGDGGVGTVKEITYAVKATTMIQKLVEMDPEAMTYTKVIIGGDVLMGTLESVAYHSVVESSDSGECVVKLTVVCTPLPGQEVSEDYIKDSIAQSYQTFYAVEEHVQATC</sequence>
<evidence type="ECO:0000313" key="2">
    <source>
        <dbReference type="EMBL" id="WOG83420.1"/>
    </source>
</evidence>
<dbReference type="AlphaFoldDB" id="A0A162AJA2"/>
<dbReference type="Gene3D" id="3.30.530.20">
    <property type="match status" value="1"/>
</dbReference>
<evidence type="ECO:0000256" key="1">
    <source>
        <dbReference type="ARBA" id="ARBA00009744"/>
    </source>
</evidence>
<gene>
    <name evidence="2" type="ORF">DCAR_0102595</name>
</gene>
<dbReference type="CDD" id="cd07816">
    <property type="entry name" value="Bet_v1-like"/>
    <property type="match status" value="1"/>
</dbReference>
<reference evidence="2" key="1">
    <citation type="journal article" date="2016" name="Nat. Genet.">
        <title>A high-quality carrot genome assembly provides new insights into carotenoid accumulation and asterid genome evolution.</title>
        <authorList>
            <person name="Iorizzo M."/>
            <person name="Ellison S."/>
            <person name="Senalik D."/>
            <person name="Zeng P."/>
            <person name="Satapoomin P."/>
            <person name="Huang J."/>
            <person name="Bowman M."/>
            <person name="Iovene M."/>
            <person name="Sanseverino W."/>
            <person name="Cavagnaro P."/>
            <person name="Yildiz M."/>
            <person name="Macko-Podgorni A."/>
            <person name="Moranska E."/>
            <person name="Grzebelus E."/>
            <person name="Grzebelus D."/>
            <person name="Ashrafi H."/>
            <person name="Zheng Z."/>
            <person name="Cheng S."/>
            <person name="Spooner D."/>
            <person name="Van Deynze A."/>
            <person name="Simon P."/>
        </authorList>
    </citation>
    <scope>NUCLEOTIDE SEQUENCE</scope>
    <source>
        <tissue evidence="2">Leaf</tissue>
    </source>
</reference>
<dbReference type="PRINTS" id="PR00634">
    <property type="entry name" value="BETALLERGEN"/>
</dbReference>
<dbReference type="FunFam" id="3.30.530.20:FF:000007">
    <property type="entry name" value="Major pollen allergen Bet v 1-A"/>
    <property type="match status" value="1"/>
</dbReference>
<dbReference type="PANTHER" id="PTHR31213">
    <property type="entry name" value="OS08G0374000 PROTEIN-RELATED"/>
    <property type="match status" value="1"/>
</dbReference>
<dbReference type="InterPro" id="IPR000916">
    <property type="entry name" value="Bet_v_I/MLP"/>
</dbReference>
<dbReference type="Proteomes" id="UP000077755">
    <property type="component" value="Chromosome 1"/>
</dbReference>
<reference evidence="2" key="2">
    <citation type="submission" date="2022-03" db="EMBL/GenBank/DDBJ databases">
        <title>Draft title - Genomic analysis of global carrot germplasm unveils the trajectory of domestication and the origin of high carotenoid orange carrot.</title>
        <authorList>
            <person name="Iorizzo M."/>
            <person name="Ellison S."/>
            <person name="Senalik D."/>
            <person name="Macko-Podgorni A."/>
            <person name="Grzebelus D."/>
            <person name="Bostan H."/>
            <person name="Rolling W."/>
            <person name="Curaba J."/>
            <person name="Simon P."/>
        </authorList>
    </citation>
    <scope>NUCLEOTIDE SEQUENCE</scope>
    <source>
        <tissue evidence="2">Leaf</tissue>
    </source>
</reference>
<dbReference type="Pfam" id="PF00407">
    <property type="entry name" value="Bet_v_1"/>
    <property type="match status" value="1"/>
</dbReference>
<keyword evidence="3" id="KW-1185">Reference proteome</keyword>
<dbReference type="PANTHER" id="PTHR31213:SF55">
    <property type="entry name" value="STRESS-INDUCED PROTEIN SAM22"/>
    <property type="match status" value="1"/>
</dbReference>
<protein>
    <submittedName>
        <fullName evidence="2">Uncharacterized protein</fullName>
    </submittedName>
</protein>
<dbReference type="GO" id="GO:0005737">
    <property type="term" value="C:cytoplasm"/>
    <property type="evidence" value="ECO:0007669"/>
    <property type="project" value="TreeGrafter"/>
</dbReference>
<dbReference type="EMBL" id="CP093343">
    <property type="protein sequence ID" value="WOG83420.1"/>
    <property type="molecule type" value="Genomic_DNA"/>
</dbReference>
<dbReference type="GO" id="GO:0038023">
    <property type="term" value="F:signaling receptor activity"/>
    <property type="evidence" value="ECO:0007669"/>
    <property type="project" value="InterPro"/>
</dbReference>
<name>A0A162AJA2_DAUCS</name>
<comment type="similarity">
    <text evidence="1">Belongs to the BetVI family.</text>
</comment>
<dbReference type="InterPro" id="IPR050279">
    <property type="entry name" value="Plant_def-hormone_signal"/>
</dbReference>
<evidence type="ECO:0000313" key="3">
    <source>
        <dbReference type="Proteomes" id="UP000077755"/>
    </source>
</evidence>
<dbReference type="SUPFAM" id="SSF55961">
    <property type="entry name" value="Bet v1-like"/>
    <property type="match status" value="1"/>
</dbReference>